<dbReference type="OrthoDB" id="7363818at2"/>
<name>A0A0F3IWI1_9PROT</name>
<accession>A0A0F3IWI1</accession>
<organism evidence="1 2">
    <name type="scientific">Elstera litoralis</name>
    <dbReference type="NCBI Taxonomy" id="552518"/>
    <lineage>
        <taxon>Bacteria</taxon>
        <taxon>Pseudomonadati</taxon>
        <taxon>Pseudomonadota</taxon>
        <taxon>Alphaproteobacteria</taxon>
        <taxon>Rhodospirillales</taxon>
        <taxon>Rhodospirillaceae</taxon>
        <taxon>Elstera</taxon>
    </lineage>
</organism>
<proteinExistence type="predicted"/>
<gene>
    <name evidence="1" type="ORF">VZ95_00715</name>
</gene>
<sequence>MAHLKLVSDSSLIDPQAERSAMTILLTATGAVVGEVSKVYQILSRTLEQDLEGKTKAAAGRAFNSLPGWQRDRIATVALEAAGTARTYHAARERAVTALAALG</sequence>
<evidence type="ECO:0000313" key="2">
    <source>
        <dbReference type="Proteomes" id="UP000033774"/>
    </source>
</evidence>
<reference evidence="1 2" key="1">
    <citation type="submission" date="2015-03" db="EMBL/GenBank/DDBJ databases">
        <title>Draft genome sequence of Elstera litoralis.</title>
        <authorList>
            <person name="Rahalkar M.C."/>
            <person name="Dhakephalkar P.K."/>
            <person name="Pore S.D."/>
            <person name="Arora P."/>
            <person name="Kapse N.G."/>
            <person name="Pandit P.S."/>
        </authorList>
    </citation>
    <scope>NUCLEOTIDE SEQUENCE [LARGE SCALE GENOMIC DNA]</scope>
    <source>
        <strain evidence="1 2">Dia-1</strain>
    </source>
</reference>
<dbReference type="Proteomes" id="UP000033774">
    <property type="component" value="Unassembled WGS sequence"/>
</dbReference>
<comment type="caution">
    <text evidence="1">The sequence shown here is derived from an EMBL/GenBank/DDBJ whole genome shotgun (WGS) entry which is preliminary data.</text>
</comment>
<dbReference type="EMBL" id="LAJY01000010">
    <property type="protein sequence ID" value="KJV11085.1"/>
    <property type="molecule type" value="Genomic_DNA"/>
</dbReference>
<dbReference type="RefSeq" id="WP_045774177.1">
    <property type="nucleotide sequence ID" value="NZ_LAJY01000010.1"/>
</dbReference>
<evidence type="ECO:0000313" key="1">
    <source>
        <dbReference type="EMBL" id="KJV11085.1"/>
    </source>
</evidence>
<protein>
    <submittedName>
        <fullName evidence="1">Uncharacterized protein</fullName>
    </submittedName>
</protein>
<keyword evidence="2" id="KW-1185">Reference proteome</keyword>
<dbReference type="AlphaFoldDB" id="A0A0F3IWI1"/>